<dbReference type="OrthoDB" id="10541110at2759"/>
<dbReference type="Proteomes" id="UP000789396">
    <property type="component" value="Unassembled WGS sequence"/>
</dbReference>
<feature type="non-terminal residue" evidence="1">
    <location>
        <position position="1"/>
    </location>
</feature>
<dbReference type="AlphaFoldDB" id="A0A9N9JHA6"/>
<comment type="caution">
    <text evidence="1">The sequence shown here is derived from an EMBL/GenBank/DDBJ whole genome shotgun (WGS) entry which is preliminary data.</text>
</comment>
<proteinExistence type="predicted"/>
<organism evidence="1 2">
    <name type="scientific">Racocetra fulgida</name>
    <dbReference type="NCBI Taxonomy" id="60492"/>
    <lineage>
        <taxon>Eukaryota</taxon>
        <taxon>Fungi</taxon>
        <taxon>Fungi incertae sedis</taxon>
        <taxon>Mucoromycota</taxon>
        <taxon>Glomeromycotina</taxon>
        <taxon>Glomeromycetes</taxon>
        <taxon>Diversisporales</taxon>
        <taxon>Gigasporaceae</taxon>
        <taxon>Racocetra</taxon>
    </lineage>
</organism>
<evidence type="ECO:0000313" key="2">
    <source>
        <dbReference type="Proteomes" id="UP000789396"/>
    </source>
</evidence>
<accession>A0A9N9JHA6</accession>
<sequence>NSQEIRKIIKELKELKVLDEFDDIRKINENFHEVQYVELMNRQEVIMIISRDLLVIKNLVRNIKEYIDGKIDNKKESDNESEKNTIKLITKYLKENLPQYHENKDILSNESKEMIDKTKETLLEARKLLNAVK</sequence>
<protein>
    <submittedName>
        <fullName evidence="1">13071_t:CDS:1</fullName>
    </submittedName>
</protein>
<feature type="non-terminal residue" evidence="1">
    <location>
        <position position="133"/>
    </location>
</feature>
<evidence type="ECO:0000313" key="1">
    <source>
        <dbReference type="EMBL" id="CAG8780883.1"/>
    </source>
</evidence>
<reference evidence="1" key="1">
    <citation type="submission" date="2021-06" db="EMBL/GenBank/DDBJ databases">
        <authorList>
            <person name="Kallberg Y."/>
            <person name="Tangrot J."/>
            <person name="Rosling A."/>
        </authorList>
    </citation>
    <scope>NUCLEOTIDE SEQUENCE</scope>
    <source>
        <strain evidence="1">IN212</strain>
    </source>
</reference>
<name>A0A9N9JHA6_9GLOM</name>
<dbReference type="EMBL" id="CAJVPZ010052698">
    <property type="protein sequence ID" value="CAG8780883.1"/>
    <property type="molecule type" value="Genomic_DNA"/>
</dbReference>
<keyword evidence="2" id="KW-1185">Reference proteome</keyword>
<gene>
    <name evidence="1" type="ORF">RFULGI_LOCUS15813</name>
</gene>